<accession>A0A7J8F0M6</accession>
<name>A0A7J8F0M6_ROUAE</name>
<reference evidence="2 3" key="1">
    <citation type="journal article" date="2020" name="Nature">
        <title>Six reference-quality genomes reveal evolution of bat adaptations.</title>
        <authorList>
            <person name="Jebb D."/>
            <person name="Huang Z."/>
            <person name="Pippel M."/>
            <person name="Hughes G.M."/>
            <person name="Lavrichenko K."/>
            <person name="Devanna P."/>
            <person name="Winkler S."/>
            <person name="Jermiin L.S."/>
            <person name="Skirmuntt E.C."/>
            <person name="Katzourakis A."/>
            <person name="Burkitt-Gray L."/>
            <person name="Ray D.A."/>
            <person name="Sullivan K.A.M."/>
            <person name="Roscito J.G."/>
            <person name="Kirilenko B.M."/>
            <person name="Davalos L.M."/>
            <person name="Corthals A.P."/>
            <person name="Power M.L."/>
            <person name="Jones G."/>
            <person name="Ransome R.D."/>
            <person name="Dechmann D.K.N."/>
            <person name="Locatelli A.G."/>
            <person name="Puechmaille S.J."/>
            <person name="Fedrigo O."/>
            <person name="Jarvis E.D."/>
            <person name="Hiller M."/>
            <person name="Vernes S.C."/>
            <person name="Myers E.W."/>
            <person name="Teeling E.C."/>
        </authorList>
    </citation>
    <scope>NUCLEOTIDE SEQUENCE [LARGE SCALE GENOMIC DNA]</scope>
    <source>
        <strain evidence="2">MRouAeg1</strain>
        <tissue evidence="2">Muscle</tissue>
    </source>
</reference>
<organism evidence="2 3">
    <name type="scientific">Rousettus aegyptiacus</name>
    <name type="common">Egyptian fruit bat</name>
    <name type="synonym">Pteropus aegyptiacus</name>
    <dbReference type="NCBI Taxonomy" id="9407"/>
    <lineage>
        <taxon>Eukaryota</taxon>
        <taxon>Metazoa</taxon>
        <taxon>Chordata</taxon>
        <taxon>Craniata</taxon>
        <taxon>Vertebrata</taxon>
        <taxon>Euteleostomi</taxon>
        <taxon>Mammalia</taxon>
        <taxon>Eutheria</taxon>
        <taxon>Laurasiatheria</taxon>
        <taxon>Chiroptera</taxon>
        <taxon>Yinpterochiroptera</taxon>
        <taxon>Pteropodoidea</taxon>
        <taxon>Pteropodidae</taxon>
        <taxon>Rousettinae</taxon>
        <taxon>Rousettus</taxon>
    </lineage>
</organism>
<evidence type="ECO:0000313" key="2">
    <source>
        <dbReference type="EMBL" id="KAF6440949.1"/>
    </source>
</evidence>
<comment type="caution">
    <text evidence="2">The sequence shown here is derived from an EMBL/GenBank/DDBJ whole genome shotgun (WGS) entry which is preliminary data.</text>
</comment>
<protein>
    <submittedName>
        <fullName evidence="2">Uncharacterized protein</fullName>
    </submittedName>
</protein>
<keyword evidence="3" id="KW-1185">Reference proteome</keyword>
<feature type="region of interest" description="Disordered" evidence="1">
    <location>
        <begin position="1"/>
        <end position="34"/>
    </location>
</feature>
<dbReference type="Proteomes" id="UP000593571">
    <property type="component" value="Unassembled WGS sequence"/>
</dbReference>
<gene>
    <name evidence="2" type="ORF">HJG63_012188</name>
</gene>
<proteinExistence type="predicted"/>
<sequence length="243" mass="25173">MSRGCLAAPAEARHVAPRRRGKQPPPAACSPWGGPPSFFVRQSVDPPLLPGQSVEFRRPPSVAARLPIAPGPRGLAAVTPVCESSTSYGLYGQAPAGKAWLQAGRPAVITGAPAAGVLGRAGPAPESAGEQGQGLDAGGPAWCLGPCGRTWSRVRRLALVPESAWVGLGAQSSRRWEPRGSAWYLDPWRPVGSHAENGQQVASLFGSGGTYPSRGVWVCWAGQGAVQLLFVGVPSSPHLTNAL</sequence>
<evidence type="ECO:0000313" key="3">
    <source>
        <dbReference type="Proteomes" id="UP000593571"/>
    </source>
</evidence>
<evidence type="ECO:0000256" key="1">
    <source>
        <dbReference type="SAM" id="MobiDB-lite"/>
    </source>
</evidence>
<dbReference type="EMBL" id="JACASE010000008">
    <property type="protein sequence ID" value="KAF6440949.1"/>
    <property type="molecule type" value="Genomic_DNA"/>
</dbReference>
<dbReference type="AlphaFoldDB" id="A0A7J8F0M6"/>